<feature type="region of interest" description="Disordered" evidence="1">
    <location>
        <begin position="290"/>
        <end position="325"/>
    </location>
</feature>
<dbReference type="InterPro" id="IPR027417">
    <property type="entry name" value="P-loop_NTPase"/>
</dbReference>
<sequence length="413" mass="44288">MPLLWRLQFDGIAAPVLLPQQAEFLAALDQCITGWRHRVSNFDPDDPASERPLCIIEARPGGTYRAHSRFIEGPLDGLGVATAVCVILADLSQHYADLDLGHAFGLHCGGVIMNDRAIILAGEKRAGKSTLVARLACDDGVTVLSDDVLPIDHSGTITGLGLAPRLRLPLPVNASSAFRAQVDRLLGAADDRYGYLLTPGLAPHGRRAKAHAFILLDRRPDGPAALHHLAEDELLQAIIARSIAGPDGPEAVLDAAESLAVGMVGLRLVYSDLEEATRLLHRAFAATTDQRQPRVDIGPPLSPRSAPDRRDPAQLDPAQRLARQPDTAIRHVGGAAFLWRPGDAMLWHLNPAAQAIWALLDRSATANEITDDMTVIFPEVPAAQLFADTRQMLAQLCEEGFVLPAPPNGADGA</sequence>
<dbReference type="Gene3D" id="3.40.50.300">
    <property type="entry name" value="P-loop containing nucleotide triphosphate hydrolases"/>
    <property type="match status" value="1"/>
</dbReference>
<dbReference type="Pfam" id="PF05402">
    <property type="entry name" value="PqqD"/>
    <property type="match status" value="1"/>
</dbReference>
<keyword evidence="3" id="KW-1185">Reference proteome</keyword>
<name>A0ABW9Y0V5_9RHOB</name>
<evidence type="ECO:0000313" key="2">
    <source>
        <dbReference type="EMBL" id="NBE06122.1"/>
    </source>
</evidence>
<dbReference type="EMBL" id="JAAATW010000001">
    <property type="protein sequence ID" value="NBE06122.1"/>
    <property type="molecule type" value="Genomic_DNA"/>
</dbReference>
<accession>A0ABW9Y0V5</accession>
<evidence type="ECO:0000313" key="3">
    <source>
        <dbReference type="Proteomes" id="UP001517376"/>
    </source>
</evidence>
<dbReference type="Gene3D" id="1.10.10.1150">
    <property type="entry name" value="Coenzyme PQQ synthesis protein D (PqqD)"/>
    <property type="match status" value="1"/>
</dbReference>
<gene>
    <name evidence="2" type="ORF">GU920_01090</name>
</gene>
<dbReference type="Proteomes" id="UP001517376">
    <property type="component" value="Unassembled WGS sequence"/>
</dbReference>
<evidence type="ECO:0000256" key="1">
    <source>
        <dbReference type="SAM" id="MobiDB-lite"/>
    </source>
</evidence>
<dbReference type="InterPro" id="IPR008792">
    <property type="entry name" value="PQQD"/>
</dbReference>
<protein>
    <submittedName>
        <fullName evidence="2">PqqD family peptide modification chaperone</fullName>
    </submittedName>
</protein>
<proteinExistence type="predicted"/>
<reference evidence="3" key="1">
    <citation type="submission" date="2020-01" db="EMBL/GenBank/DDBJ databases">
        <title>Sphingomonas sp. strain CSW-10.</title>
        <authorList>
            <person name="Chen W.-M."/>
        </authorList>
    </citation>
    <scope>NUCLEOTIDE SEQUENCE [LARGE SCALE GENOMIC DNA]</scope>
    <source>
        <strain evidence="3">CCP-1</strain>
    </source>
</reference>
<organism evidence="2 3">
    <name type="scientific">Paragemmobacter ruber</name>
    <dbReference type="NCBI Taxonomy" id="1985673"/>
    <lineage>
        <taxon>Bacteria</taxon>
        <taxon>Pseudomonadati</taxon>
        <taxon>Pseudomonadota</taxon>
        <taxon>Alphaproteobacteria</taxon>
        <taxon>Rhodobacterales</taxon>
        <taxon>Paracoccaceae</taxon>
        <taxon>Paragemmobacter</taxon>
    </lineage>
</organism>
<comment type="caution">
    <text evidence="2">The sequence shown here is derived from an EMBL/GenBank/DDBJ whole genome shotgun (WGS) entry which is preliminary data.</text>
</comment>
<dbReference type="RefSeq" id="WP_161765081.1">
    <property type="nucleotide sequence ID" value="NZ_JAAATW010000001.1"/>
</dbReference>
<dbReference type="InterPro" id="IPR041881">
    <property type="entry name" value="PqqD_sf"/>
</dbReference>